<evidence type="ECO:0000256" key="1">
    <source>
        <dbReference type="SAM" id="MobiDB-lite"/>
    </source>
</evidence>
<dbReference type="SUPFAM" id="SSF52540">
    <property type="entry name" value="P-loop containing nucleoside triphosphate hydrolases"/>
    <property type="match status" value="1"/>
</dbReference>
<protein>
    <submittedName>
        <fullName evidence="3">Dbp</fullName>
        <ecNumber evidence="3">3.6.1.-</ecNumber>
    </submittedName>
</protein>
<feature type="compositionally biased region" description="Acidic residues" evidence="1">
    <location>
        <begin position="62"/>
        <end position="72"/>
    </location>
</feature>
<evidence type="ECO:0000313" key="4">
    <source>
        <dbReference type="Proteomes" id="UP000199169"/>
    </source>
</evidence>
<feature type="region of interest" description="Disordered" evidence="1">
    <location>
        <begin position="45"/>
        <end position="78"/>
    </location>
</feature>
<dbReference type="InterPro" id="IPR018973">
    <property type="entry name" value="MZB"/>
</dbReference>
<dbReference type="GO" id="GO:0036297">
    <property type="term" value="P:interstrand cross-link repair"/>
    <property type="evidence" value="ECO:0007669"/>
    <property type="project" value="TreeGrafter"/>
</dbReference>
<name>A0A1A8XVW2_9PROT</name>
<reference evidence="3 4" key="1">
    <citation type="submission" date="2016-06" db="EMBL/GenBank/DDBJ databases">
        <authorList>
            <person name="Kjaerup R.B."/>
            <person name="Dalgaard T.S."/>
            <person name="Juul-Madsen H.R."/>
        </authorList>
    </citation>
    <scope>NUCLEOTIDE SEQUENCE [LARGE SCALE GENOMIC DNA]</scope>
    <source>
        <strain evidence="3">3</strain>
    </source>
</reference>
<dbReference type="STRING" id="1860102.ACCAA_620015"/>
<dbReference type="GO" id="GO:0006289">
    <property type="term" value="P:nucleotide-excision repair"/>
    <property type="evidence" value="ECO:0007669"/>
    <property type="project" value="TreeGrafter"/>
</dbReference>
<dbReference type="InterPro" id="IPR027417">
    <property type="entry name" value="P-loop_NTPase"/>
</dbReference>
<gene>
    <name evidence="3" type="ORF">ACCAA_620015</name>
</gene>
<dbReference type="Pfam" id="PF09369">
    <property type="entry name" value="MZB"/>
    <property type="match status" value="1"/>
</dbReference>
<dbReference type="EMBL" id="FLQX01000141">
    <property type="protein sequence ID" value="SBT08742.1"/>
    <property type="molecule type" value="Genomic_DNA"/>
</dbReference>
<dbReference type="SMART" id="SM00490">
    <property type="entry name" value="HELICc"/>
    <property type="match status" value="1"/>
</dbReference>
<dbReference type="EC" id="3.6.1.-" evidence="3"/>
<feature type="domain" description="Helicase C-terminal" evidence="2">
    <location>
        <begin position="472"/>
        <end position="555"/>
    </location>
</feature>
<evidence type="ECO:0000259" key="2">
    <source>
        <dbReference type="SMART" id="SM00490"/>
    </source>
</evidence>
<dbReference type="PANTHER" id="PTHR47957">
    <property type="entry name" value="ATP-DEPENDENT HELICASE HRQ1"/>
    <property type="match status" value="1"/>
</dbReference>
<evidence type="ECO:0000313" key="3">
    <source>
        <dbReference type="EMBL" id="SBT08742.1"/>
    </source>
</evidence>
<dbReference type="Pfam" id="PF00271">
    <property type="entry name" value="Helicase_C"/>
    <property type="match status" value="1"/>
</dbReference>
<accession>A0A1A8XVW2</accession>
<dbReference type="Proteomes" id="UP000199169">
    <property type="component" value="Unassembled WGS sequence"/>
</dbReference>
<dbReference type="GO" id="GO:0016787">
    <property type="term" value="F:hydrolase activity"/>
    <property type="evidence" value="ECO:0007669"/>
    <property type="project" value="UniProtKB-KW"/>
</dbReference>
<proteinExistence type="predicted"/>
<dbReference type="InterPro" id="IPR001650">
    <property type="entry name" value="Helicase_C-like"/>
</dbReference>
<dbReference type="GO" id="GO:0043138">
    <property type="term" value="F:3'-5' DNA helicase activity"/>
    <property type="evidence" value="ECO:0007669"/>
    <property type="project" value="TreeGrafter"/>
</dbReference>
<keyword evidence="4" id="KW-1185">Reference proteome</keyword>
<dbReference type="PANTHER" id="PTHR47957:SF3">
    <property type="entry name" value="ATP-DEPENDENT HELICASE HRQ1"/>
    <property type="match status" value="1"/>
</dbReference>
<sequence>MPDTTRAKRGAITLCLSAASADSPISKATRKAVISIRDGLTTATQRWSGESSGWGTPVGHVDDEDDESDDSAPEYKRSWLDPKTGLLGATADAVKIFALVTEEDEEERAWYVRKCPACGSRASGTDAEIVTRMHPGNEALGSVVAQRVLESLPTGMLNHADPHPAGGRNLLSFSDNRQDAAFFAPYFERTAADLALRSAVRHVMRGRETPINGRQLADQIYSHWQQDGRQAILLDANGDIRSDRHEVTEILLGAIAAEFCTPGGRRNSLESLGVVHVTYDEARLRPLRQKIRSCWPSALPTDDGSLDAMLHFLLENIRRERALTRFYGIPLLDAFIWREYNQHRSFEIEAGDNAVKFRWLPSQQQKRHNRRTWYLIEQLGLAREHAFDFLRQAWEALSRPPVSLMLRHPPGFALDGETIRFHDGDRYPAFICRSCGLRQSQVLNGKCTAFRCRGEVDPISAGERSSFLLGNHYLASYDEPDHVTVRAREHTASLSTDLREQIERQFAERKINLLSCTTTMEMGVDLGDLEAVVNLNVPPGIANYQQRTGRAGRRAQAAPFCVTIARNTHYDQAVFRDFSRYLASQPATPFIHLDNPELFWRHQQSVLLSHFLRQRIANTEINAPALENLFDTDFDKDALRDFTEQLYKWLESEYGQAAIREAESLTEHLPATYRHIGLSGSYLRNRFLAGIREFAAEVSERYCRYTEKMSETKAADELSKAARWQRMRKEFMGQFLVNQLSRRGLIPTYSFPVHSLSLEVIRDGQQQYQKNPEVALSRDASQGISEYAPGAEVIANGRIWESAGLAHYPKAFMPDRWYAACEECFHVDIGDTRDDLPPACSNCGSTQARRRRMFVEPHGFVTNYAERRGRDPGSSRRRVKAADEARLIAAPRDDAFVETDLPFLRTALLKAKGEEGTLHGSLFISNRGSYGEGYYRCLRCNHSEPVKPLSATKPAKRSKAQTATQGHHLVHDDPLSGTRCPNERISRTGVDFAHRFDTDVRLFRFLAPLPDPKSEADDLRRQHDQLARTVSEALRLAVIEVMQLQQSEIRATYRLYGAAGSILEIVLYDGVPGGAGYCARLGEAGFSFQELLGRTRQRLDCLAGCDSACRVCLCDYGNQRYWDSFDRQSALAWLDALLAPDARPAGPGHYVRWPAPSLAGLSERLASFPNLHLIGRSLVEAAGYTEESLNLLVNWLQAGKAIHIYLVNELESHPTARAILTVYRRLHPYALEGRLWIYNISARKIGDWSLLPRVFAGTQAGLPIIRQHFPVQPLLECLISAPAETGMVDDDLSRELASLVRQATPCAADILAEGERMAMWELQAGEDRDLSRIFRSVAGAHVKELVIRDPYCGAVTHRLKLKVFLEALTRIMGKVDHLAIHCRETKDKDGYVEFYLDVERHVDEMVKSIGFINRHVQVSPIKGSARTFHDREIDVLTVSKDGCDVLHRYFLTGGIDYLMDLRTATKVFSIVINK</sequence>
<feature type="region of interest" description="Disordered" evidence="1">
    <location>
        <begin position="959"/>
        <end position="980"/>
    </location>
</feature>
<keyword evidence="3" id="KW-0378">Hydrolase</keyword>
<dbReference type="Gene3D" id="3.40.50.300">
    <property type="entry name" value="P-loop containing nucleotide triphosphate hydrolases"/>
    <property type="match status" value="1"/>
</dbReference>
<feature type="compositionally biased region" description="Polar residues" evidence="1">
    <location>
        <begin position="45"/>
        <end position="54"/>
    </location>
</feature>
<organism evidence="3 4">
    <name type="scientific">Candidatus Accumulibacter aalborgensis</name>
    <dbReference type="NCBI Taxonomy" id="1860102"/>
    <lineage>
        <taxon>Bacteria</taxon>
        <taxon>Pseudomonadati</taxon>
        <taxon>Pseudomonadota</taxon>
        <taxon>Betaproteobacteria</taxon>
        <taxon>Candidatus Accumulibacter</taxon>
    </lineage>
</organism>